<evidence type="ECO:0000313" key="1">
    <source>
        <dbReference type="EMBL" id="SDZ85247.1"/>
    </source>
</evidence>
<sequence>MAGEVMWRWLLAFGLLLSVTCYGETTINVGPEAEGGQSPYLSFCQLRFYEEDDGRLYCNWAVNFRYACFISYPNDKILQAGSKISEPEVVGECDNGEPIIKLFHY</sequence>
<dbReference type="EMBL" id="FNQO01000001">
    <property type="protein sequence ID" value="SDZ85247.1"/>
    <property type="molecule type" value="Genomic_DNA"/>
</dbReference>
<dbReference type="STRING" id="658218.SAMN05216562_0771"/>
<keyword evidence="2" id="KW-1185">Reference proteome</keyword>
<reference evidence="2" key="1">
    <citation type="submission" date="2016-10" db="EMBL/GenBank/DDBJ databases">
        <authorList>
            <person name="Varghese N."/>
            <person name="Submissions S."/>
        </authorList>
    </citation>
    <scope>NUCLEOTIDE SEQUENCE [LARGE SCALE GENOMIC DNA]</scope>
    <source>
        <strain evidence="2">CGMCC 1.10657</strain>
    </source>
</reference>
<gene>
    <name evidence="1" type="ORF">SAMN05216562_0771</name>
</gene>
<dbReference type="AlphaFoldDB" id="A0A1H3WDP6"/>
<evidence type="ECO:0000313" key="2">
    <source>
        <dbReference type="Proteomes" id="UP000198658"/>
    </source>
</evidence>
<organism evidence="1 2">
    <name type="scientific">Microbulbifer marinus</name>
    <dbReference type="NCBI Taxonomy" id="658218"/>
    <lineage>
        <taxon>Bacteria</taxon>
        <taxon>Pseudomonadati</taxon>
        <taxon>Pseudomonadota</taxon>
        <taxon>Gammaproteobacteria</taxon>
        <taxon>Cellvibrionales</taxon>
        <taxon>Microbulbiferaceae</taxon>
        <taxon>Microbulbifer</taxon>
    </lineage>
</organism>
<dbReference type="Proteomes" id="UP000198658">
    <property type="component" value="Unassembled WGS sequence"/>
</dbReference>
<accession>A0A1H3WDP6</accession>
<protein>
    <submittedName>
        <fullName evidence="1">Uncharacterized protein</fullName>
    </submittedName>
</protein>
<name>A0A1H3WDP6_9GAMM</name>
<proteinExistence type="predicted"/>